<evidence type="ECO:0000313" key="3">
    <source>
        <dbReference type="Proteomes" id="UP000299211"/>
    </source>
</evidence>
<dbReference type="Proteomes" id="UP000299211">
    <property type="component" value="Unassembled WGS sequence"/>
</dbReference>
<dbReference type="Proteomes" id="UP000302139">
    <property type="component" value="Unassembled WGS sequence"/>
</dbReference>
<evidence type="ECO:0000313" key="1">
    <source>
        <dbReference type="EMBL" id="GDY69147.1"/>
    </source>
</evidence>
<dbReference type="EMBL" id="BJHX01000002">
    <property type="protein sequence ID" value="GDY69147.1"/>
    <property type="molecule type" value="Genomic_DNA"/>
</dbReference>
<gene>
    <name evidence="1" type="ORF">SAV14893_085400</name>
    <name evidence="2" type="ORF">SAV31267_088800</name>
</gene>
<organism evidence="1 4">
    <name type="scientific">Streptomyces avermitilis</name>
    <dbReference type="NCBI Taxonomy" id="33903"/>
    <lineage>
        <taxon>Bacteria</taxon>
        <taxon>Bacillati</taxon>
        <taxon>Actinomycetota</taxon>
        <taxon>Actinomycetes</taxon>
        <taxon>Kitasatosporales</taxon>
        <taxon>Streptomycetaceae</taxon>
        <taxon>Streptomyces</taxon>
    </lineage>
</organism>
<accession>A0A4D4MCI1</accession>
<protein>
    <submittedName>
        <fullName evidence="1">Uncharacterized protein</fullName>
    </submittedName>
</protein>
<proteinExistence type="predicted"/>
<comment type="caution">
    <text evidence="1">The sequence shown here is derived from an EMBL/GenBank/DDBJ whole genome shotgun (WGS) entry which is preliminary data.</text>
</comment>
<dbReference type="RefSeq" id="WP_037651588.1">
    <property type="nucleotide sequence ID" value="NZ_BJHZ01000004.1"/>
</dbReference>
<dbReference type="AlphaFoldDB" id="A0A4D4MCI1"/>
<evidence type="ECO:0000313" key="4">
    <source>
        <dbReference type="Proteomes" id="UP000302139"/>
    </source>
</evidence>
<dbReference type="EMBL" id="BJHY01000002">
    <property type="protein sequence ID" value="GDY79395.1"/>
    <property type="molecule type" value="Genomic_DNA"/>
</dbReference>
<evidence type="ECO:0000313" key="2">
    <source>
        <dbReference type="EMBL" id="GDY79395.1"/>
    </source>
</evidence>
<sequence length="59" mass="6257">MTAAAAVELGKFLLCSGEADLESLDFAQPAFALGFVDARDEVVADVDEPCPLGRIRSEE</sequence>
<dbReference type="GeneID" id="42527431"/>
<reference evidence="1 4" key="2">
    <citation type="submission" date="2019-04" db="EMBL/GenBank/DDBJ databases">
        <title>Draft genome sequences of Streptomyces avermitilis NBRC 14893.</title>
        <authorList>
            <person name="Komaki H."/>
            <person name="Tamura T."/>
            <person name="Hosoyama A."/>
        </authorList>
    </citation>
    <scope>NUCLEOTIDE SEQUENCE [LARGE SCALE GENOMIC DNA]</scope>
    <source>
        <strain evidence="1 4">NBRC 14893</strain>
    </source>
</reference>
<name>A0A4D4MCI1_STRAX</name>
<reference evidence="2 3" key="1">
    <citation type="submission" date="2019-04" db="EMBL/GenBank/DDBJ databases">
        <title>Draft genome sequences of Streptomyces avermitilis ATCC 31267.</title>
        <authorList>
            <person name="Komaki H."/>
            <person name="Tamura T."/>
            <person name="Hosoyama A."/>
        </authorList>
    </citation>
    <scope>NUCLEOTIDE SEQUENCE [LARGE SCALE GENOMIC DNA]</scope>
    <source>
        <strain evidence="2 3">ATCC 31267</strain>
    </source>
</reference>